<dbReference type="Proteomes" id="UP000296159">
    <property type="component" value="Unassembled WGS sequence"/>
</dbReference>
<organism evidence="3 4">
    <name type="scientific">Brenneria corticis</name>
    <dbReference type="NCBI Taxonomy" id="2173106"/>
    <lineage>
        <taxon>Bacteria</taxon>
        <taxon>Pseudomonadati</taxon>
        <taxon>Pseudomonadota</taxon>
        <taxon>Gammaproteobacteria</taxon>
        <taxon>Enterobacterales</taxon>
        <taxon>Pectobacteriaceae</taxon>
        <taxon>Brenneria</taxon>
    </lineage>
</organism>
<name>A0A2U1U5L0_9GAMM</name>
<feature type="signal peptide" evidence="1">
    <location>
        <begin position="1"/>
        <end position="24"/>
    </location>
</feature>
<sequence>MMYISRRAPFWLLAACLIAPSLMAHDMTYQTSAVTDEGLPSFYPQLKQQMTYPDSWLVSEHFRFPDWKHHARRTLRALLLTPDSTIAFAPQTLDRQDRGSYLAEKVAFNLTDESRVGALLLTPKSPGPHPAVILLHDHGSKFDIGKEKVIKPWGNEQRLVSAQAWADKFFSGRFIGDELAQRGYVVLAVDALGWGDRGPMQYERQQALASNFFNLGRSLAGLMAYEDMRAADFLASLPQVDAERIGALGFSLGAYRAWQLAALSDRVAATAAVAWIGTYSGLMTPGNNVLRGQSAFYMLHPGLSARLDFPDVASIAAPNPMLFFNGAADSLFPSDSVREAYGKMRRVWQSQQADDKLETRIWPELGHVFERQQQEAAFNWLDRWLNVAGQ</sequence>
<protein>
    <submittedName>
        <fullName evidence="3">Hydrolase</fullName>
    </submittedName>
</protein>
<dbReference type="InterPro" id="IPR050261">
    <property type="entry name" value="FrsA_esterase"/>
</dbReference>
<evidence type="ECO:0000259" key="2">
    <source>
        <dbReference type="Pfam" id="PF01738"/>
    </source>
</evidence>
<dbReference type="PANTHER" id="PTHR22946">
    <property type="entry name" value="DIENELACTONE HYDROLASE DOMAIN-CONTAINING PROTEIN-RELATED"/>
    <property type="match status" value="1"/>
</dbReference>
<keyword evidence="1" id="KW-0732">Signal</keyword>
<dbReference type="EMBL" id="QDKH01000008">
    <property type="protein sequence ID" value="PWC16953.1"/>
    <property type="molecule type" value="Genomic_DNA"/>
</dbReference>
<keyword evidence="4" id="KW-1185">Reference proteome</keyword>
<accession>A0A2U1U5L0</accession>
<proteinExistence type="predicted"/>
<reference evidence="3 4" key="1">
    <citation type="submission" date="2018-04" db="EMBL/GenBank/DDBJ databases">
        <title>Brenneria corticis sp.nov.</title>
        <authorList>
            <person name="Li Y."/>
        </authorList>
    </citation>
    <scope>NUCLEOTIDE SEQUENCE [LARGE SCALE GENOMIC DNA]</scope>
    <source>
        <strain evidence="3 4">CFCC 11842</strain>
    </source>
</reference>
<evidence type="ECO:0000313" key="3">
    <source>
        <dbReference type="EMBL" id="PWC16953.1"/>
    </source>
</evidence>
<dbReference type="GO" id="GO:0016787">
    <property type="term" value="F:hydrolase activity"/>
    <property type="evidence" value="ECO:0007669"/>
    <property type="project" value="UniProtKB-KW"/>
</dbReference>
<dbReference type="InterPro" id="IPR029058">
    <property type="entry name" value="AB_hydrolase_fold"/>
</dbReference>
<evidence type="ECO:0000313" key="4">
    <source>
        <dbReference type="Proteomes" id="UP000296159"/>
    </source>
</evidence>
<dbReference type="InterPro" id="IPR002925">
    <property type="entry name" value="Dienelactn_hydro"/>
</dbReference>
<dbReference type="Gene3D" id="3.40.50.1820">
    <property type="entry name" value="alpha/beta hydrolase"/>
    <property type="match status" value="1"/>
</dbReference>
<dbReference type="Pfam" id="PF01738">
    <property type="entry name" value="DLH"/>
    <property type="match status" value="1"/>
</dbReference>
<feature type="domain" description="Dienelactone hydrolase" evidence="2">
    <location>
        <begin position="175"/>
        <end position="375"/>
    </location>
</feature>
<comment type="caution">
    <text evidence="3">The sequence shown here is derived from an EMBL/GenBank/DDBJ whole genome shotgun (WGS) entry which is preliminary data.</text>
</comment>
<dbReference type="PANTHER" id="PTHR22946:SF8">
    <property type="entry name" value="ACETYL XYLAN ESTERASE DOMAIN-CONTAINING PROTEIN"/>
    <property type="match status" value="1"/>
</dbReference>
<dbReference type="SUPFAM" id="SSF53474">
    <property type="entry name" value="alpha/beta-Hydrolases"/>
    <property type="match status" value="1"/>
</dbReference>
<dbReference type="AlphaFoldDB" id="A0A2U1U5L0"/>
<feature type="chain" id="PRO_5015743482" evidence="1">
    <location>
        <begin position="25"/>
        <end position="390"/>
    </location>
</feature>
<gene>
    <name evidence="3" type="ORF">DDT56_09150</name>
</gene>
<evidence type="ECO:0000256" key="1">
    <source>
        <dbReference type="SAM" id="SignalP"/>
    </source>
</evidence>
<keyword evidence="3" id="KW-0378">Hydrolase</keyword>